<evidence type="ECO:0000313" key="2">
    <source>
        <dbReference type="EMBL" id="CAA9422985.1"/>
    </source>
</evidence>
<protein>
    <submittedName>
        <fullName evidence="2">Uncharacterized protein</fullName>
    </submittedName>
</protein>
<proteinExistence type="predicted"/>
<reference evidence="2" key="1">
    <citation type="submission" date="2020-02" db="EMBL/GenBank/DDBJ databases">
        <authorList>
            <person name="Meier V. D."/>
        </authorList>
    </citation>
    <scope>NUCLEOTIDE SEQUENCE</scope>
    <source>
        <strain evidence="2">AVDCRST_MAG94</strain>
    </source>
</reference>
<name>A0A6J4PQB2_9CYAN</name>
<keyword evidence="1" id="KW-1133">Transmembrane helix</keyword>
<keyword evidence="1" id="KW-0472">Membrane</keyword>
<organism evidence="2">
    <name type="scientific">uncultured Leptolyngbya sp</name>
    <dbReference type="NCBI Taxonomy" id="332963"/>
    <lineage>
        <taxon>Bacteria</taxon>
        <taxon>Bacillati</taxon>
        <taxon>Cyanobacteriota</taxon>
        <taxon>Cyanophyceae</taxon>
        <taxon>Leptolyngbyales</taxon>
        <taxon>Leptolyngbyaceae</taxon>
        <taxon>Leptolyngbya group</taxon>
        <taxon>Leptolyngbya</taxon>
        <taxon>environmental samples</taxon>
    </lineage>
</organism>
<keyword evidence="1" id="KW-0812">Transmembrane</keyword>
<feature type="transmembrane region" description="Helical" evidence="1">
    <location>
        <begin position="20"/>
        <end position="42"/>
    </location>
</feature>
<dbReference type="EMBL" id="CADCTY010002434">
    <property type="protein sequence ID" value="CAA9422985.1"/>
    <property type="molecule type" value="Genomic_DNA"/>
</dbReference>
<gene>
    <name evidence="2" type="ORF">AVDCRST_MAG94-7109</name>
</gene>
<sequence length="43" mass="4628">MESGKGGNDMVARFEISCCFSLVVLVGRWTILAAIAFASCLLF</sequence>
<evidence type="ECO:0000256" key="1">
    <source>
        <dbReference type="SAM" id="Phobius"/>
    </source>
</evidence>
<accession>A0A6J4PQB2</accession>
<dbReference type="AlphaFoldDB" id="A0A6J4PQB2"/>